<name>A0A0U3SJ64_9BACT</name>
<dbReference type="AlphaFoldDB" id="A0A0U3SJ64"/>
<feature type="compositionally biased region" description="Basic and acidic residues" evidence="1">
    <location>
        <begin position="50"/>
        <end position="66"/>
    </location>
</feature>
<feature type="region of interest" description="Disordered" evidence="1">
    <location>
        <begin position="42"/>
        <end position="66"/>
    </location>
</feature>
<accession>A0A0U3SJ64</accession>
<evidence type="ECO:0000256" key="2">
    <source>
        <dbReference type="SAM" id="Phobius"/>
    </source>
</evidence>
<protein>
    <submittedName>
        <fullName evidence="3">Uncharacterized protein</fullName>
    </submittedName>
</protein>
<proteinExistence type="predicted"/>
<dbReference type="EMBL" id="KU240005">
    <property type="protein sequence ID" value="ALV85570.1"/>
    <property type="molecule type" value="Genomic_DNA"/>
</dbReference>
<sequence length="66" mass="7275">MATQRHKVFATEILEGIIKLLLFILAGFMGLGLLMALGASMNRRNPPLTDDPKRTVQPPKEDGKGR</sequence>
<keyword evidence="2" id="KW-0472">Membrane</keyword>
<reference evidence="3" key="1">
    <citation type="journal article" date="2015" name="J. Microbiol. Biotechnol.">
        <title>Functional Metagenome Mining of Soil for a Novel Gentamicin Resistance Gene.</title>
        <authorList>
            <person name="Im H."/>
            <person name="Kim K.M."/>
            <person name="Lee S.H."/>
            <person name="Ryu C.M."/>
        </authorList>
    </citation>
    <scope>NUCLEOTIDE SEQUENCE</scope>
</reference>
<keyword evidence="2" id="KW-0812">Transmembrane</keyword>
<organism evidence="3">
    <name type="scientific">uncultured bacterium pA1</name>
    <dbReference type="NCBI Taxonomy" id="1776268"/>
    <lineage>
        <taxon>Bacteria</taxon>
        <taxon>environmental samples</taxon>
    </lineage>
</organism>
<feature type="transmembrane region" description="Helical" evidence="2">
    <location>
        <begin position="20"/>
        <end position="41"/>
    </location>
</feature>
<evidence type="ECO:0000256" key="1">
    <source>
        <dbReference type="SAM" id="MobiDB-lite"/>
    </source>
</evidence>
<keyword evidence="2" id="KW-1133">Transmembrane helix</keyword>
<evidence type="ECO:0000313" key="3">
    <source>
        <dbReference type="EMBL" id="ALV85570.1"/>
    </source>
</evidence>